<dbReference type="AlphaFoldDB" id="A0A6A2FIC1"/>
<protein>
    <submittedName>
        <fullName evidence="1">Uncharacterized protein</fullName>
    </submittedName>
</protein>
<dbReference type="Proteomes" id="UP000433928">
    <property type="component" value="Unassembled WGS sequence"/>
</dbReference>
<evidence type="ECO:0000313" key="2">
    <source>
        <dbReference type="Proteomes" id="UP000433928"/>
    </source>
</evidence>
<evidence type="ECO:0000313" key="1">
    <source>
        <dbReference type="EMBL" id="KAB4173636.1"/>
    </source>
</evidence>
<reference evidence="1 2" key="1">
    <citation type="journal article" date="2019" name="Nat. Med.">
        <title>A library of human gut bacterial isolates paired with longitudinal multiomics data enables mechanistic microbiome research.</title>
        <authorList>
            <person name="Poyet M."/>
            <person name="Groussin M."/>
            <person name="Gibbons S.M."/>
            <person name="Avila-Pacheco J."/>
            <person name="Jiang X."/>
            <person name="Kearney S.M."/>
            <person name="Perrotta A.R."/>
            <person name="Berdy B."/>
            <person name="Zhao S."/>
            <person name="Lieberman T.D."/>
            <person name="Swanson P.K."/>
            <person name="Smith M."/>
            <person name="Roesemann S."/>
            <person name="Alexander J.E."/>
            <person name="Rich S.A."/>
            <person name="Livny J."/>
            <person name="Vlamakis H."/>
            <person name="Clish C."/>
            <person name="Bullock K."/>
            <person name="Deik A."/>
            <person name="Scott J."/>
            <person name="Pierce K.A."/>
            <person name="Xavier R.J."/>
            <person name="Alm E.J."/>
        </authorList>
    </citation>
    <scope>NUCLEOTIDE SEQUENCE [LARGE SCALE GENOMIC DNA]</scope>
    <source>
        <strain evidence="1 2">BIOML-A27</strain>
    </source>
</reference>
<accession>A0A6A2FIC1</accession>
<organism evidence="1 2">
    <name type="scientific">Bacteroides uniformis</name>
    <dbReference type="NCBI Taxonomy" id="820"/>
    <lineage>
        <taxon>Bacteria</taxon>
        <taxon>Pseudomonadati</taxon>
        <taxon>Bacteroidota</taxon>
        <taxon>Bacteroidia</taxon>
        <taxon>Bacteroidales</taxon>
        <taxon>Bacteroidaceae</taxon>
        <taxon>Bacteroides</taxon>
    </lineage>
</organism>
<proteinExistence type="predicted"/>
<name>A0A6A2FIC1_BACUN</name>
<dbReference type="EMBL" id="WCUG01000001">
    <property type="protein sequence ID" value="KAB4173636.1"/>
    <property type="molecule type" value="Genomic_DNA"/>
</dbReference>
<gene>
    <name evidence="1" type="ORF">GAQ59_00615</name>
</gene>
<sequence>MSYKRRGKKQEATGYARKGEGRICPHPFYLLSLTLERAMNREFQKSGDSGEGRLSNFLFYYYSKCRVPKNSGQWKFGFSRPIGFQERKWGVWSLSPHL</sequence>
<comment type="caution">
    <text evidence="1">The sequence shown here is derived from an EMBL/GenBank/DDBJ whole genome shotgun (WGS) entry which is preliminary data.</text>
</comment>